<dbReference type="RefSeq" id="WP_099917225.1">
    <property type="nucleotide sequence ID" value="NZ_BMHS01000006.1"/>
</dbReference>
<proteinExistence type="predicted"/>
<evidence type="ECO:0000313" key="3">
    <source>
        <dbReference type="Proteomes" id="UP000228593"/>
    </source>
</evidence>
<dbReference type="AlphaFoldDB" id="A0A2G8SXI1"/>
<accession>A0A2G8SXI1</accession>
<sequence length="148" mass="17045">MIDALHTYETELERLVQFYENLSEASLAQLPAIYAADAQFKDPFNEVRGIDAIVAIFAHMFEQVHEPRFVVGTRVLQGADAFLVWQFTFRMKRFADGRQCIRGATHLRFDAAGAVQLHRDYWDAAEELYEKLPLIGAVIRWLKRAANK</sequence>
<evidence type="ECO:0000259" key="1">
    <source>
        <dbReference type="Pfam" id="PF12680"/>
    </source>
</evidence>
<dbReference type="Gene3D" id="3.10.450.50">
    <property type="match status" value="1"/>
</dbReference>
<protein>
    <submittedName>
        <fullName evidence="2">Isomerase</fullName>
    </submittedName>
</protein>
<name>A0A2G8SXI1_9BURK</name>
<evidence type="ECO:0000313" key="2">
    <source>
        <dbReference type="EMBL" id="PIL38506.1"/>
    </source>
</evidence>
<dbReference type="InterPro" id="IPR037401">
    <property type="entry name" value="SnoaL-like"/>
</dbReference>
<dbReference type="Pfam" id="PF12680">
    <property type="entry name" value="SnoaL_2"/>
    <property type="match status" value="1"/>
</dbReference>
<dbReference type="GO" id="GO:0016853">
    <property type="term" value="F:isomerase activity"/>
    <property type="evidence" value="ECO:0007669"/>
    <property type="project" value="UniProtKB-KW"/>
</dbReference>
<reference evidence="2 3" key="1">
    <citation type="submission" date="2017-10" db="EMBL/GenBank/DDBJ databases">
        <title>Massilia psychrophilum sp. nov., a novel purple-pigmented bacterium isolated from Tianshan glacier, Xinjiang Municipality, China.</title>
        <authorList>
            <person name="Wang H."/>
        </authorList>
    </citation>
    <scope>NUCLEOTIDE SEQUENCE [LARGE SCALE GENOMIC DNA]</scope>
    <source>
        <strain evidence="2 3">JCM 30813</strain>
    </source>
</reference>
<gene>
    <name evidence="2" type="ORF">CR103_17450</name>
</gene>
<keyword evidence="3" id="KW-1185">Reference proteome</keyword>
<keyword evidence="2" id="KW-0413">Isomerase</keyword>
<dbReference type="OrthoDB" id="1115105at2"/>
<organism evidence="2 3">
    <name type="scientific">Massilia psychrophila</name>
    <dbReference type="NCBI Taxonomy" id="1603353"/>
    <lineage>
        <taxon>Bacteria</taxon>
        <taxon>Pseudomonadati</taxon>
        <taxon>Pseudomonadota</taxon>
        <taxon>Betaproteobacteria</taxon>
        <taxon>Burkholderiales</taxon>
        <taxon>Oxalobacteraceae</taxon>
        <taxon>Telluria group</taxon>
        <taxon>Massilia</taxon>
    </lineage>
</organism>
<dbReference type="SUPFAM" id="SSF54427">
    <property type="entry name" value="NTF2-like"/>
    <property type="match status" value="1"/>
</dbReference>
<feature type="domain" description="SnoaL-like" evidence="1">
    <location>
        <begin position="17"/>
        <end position="114"/>
    </location>
</feature>
<dbReference type="EMBL" id="PDOB01000034">
    <property type="protein sequence ID" value="PIL38506.1"/>
    <property type="molecule type" value="Genomic_DNA"/>
</dbReference>
<dbReference type="InterPro" id="IPR032710">
    <property type="entry name" value="NTF2-like_dom_sf"/>
</dbReference>
<comment type="caution">
    <text evidence="2">The sequence shown here is derived from an EMBL/GenBank/DDBJ whole genome shotgun (WGS) entry which is preliminary data.</text>
</comment>
<dbReference type="Proteomes" id="UP000228593">
    <property type="component" value="Unassembled WGS sequence"/>
</dbReference>